<gene>
    <name evidence="2" type="ORF">CAPTEDRAFT_125547</name>
</gene>
<name>R7V5Z1_CAPTE</name>
<dbReference type="OMA" id="PWHIDAV"/>
<dbReference type="STRING" id="283909.R7V5Z1"/>
<accession>R7V5Z1</accession>
<feature type="domain" description="Baseplate protein J-like barrel" evidence="1">
    <location>
        <begin position="106"/>
        <end position="192"/>
    </location>
</feature>
<reference evidence="3" key="3">
    <citation type="submission" date="2015-06" db="UniProtKB">
        <authorList>
            <consortium name="EnsemblMetazoa"/>
        </authorList>
    </citation>
    <scope>IDENTIFICATION</scope>
</reference>
<sequence length="410" mass="45660">MIDNHQDDFEKIVKDAGIPTTPEAMKTVWDQYNTDQGSLISNDSNWSPFWRLISAIVTTPSQWVVNFLINQLLPNSFIKTASGRFLDILAWGLYLERKQGKAATGTLTFSRVNVTKAVTIPAGTRVHSPAINGTVYELKTLNDATFADHDTELKTSARAVAIGSAFNLAPGYYSSLPEPVEGVVSVTNGAEWLQLPGTDDEDDDSLRLRCRNQFTAVGQFHHDAAYKAIITDYAGLRADYIWFQHGAPRGPGSANAYLMLASGPAPEDLVNNINRHINDQGYHGHGDDLQCFPMPTLSVDLGAVLIPEENLTVEQLEELKTGCEQMIRCAFRENQEYTVSQTWPFNRFSISRLGQELHDFFLHLESVEFDRDDIESLMELPVLGSLAVTVKTETVWSSYDLALPWEDVSP</sequence>
<dbReference type="EMBL" id="AMQN01018625">
    <property type="status" value="NOT_ANNOTATED_CDS"/>
    <property type="molecule type" value="Genomic_DNA"/>
</dbReference>
<dbReference type="InterPro" id="IPR006949">
    <property type="entry name" value="Barrel_Baseplate_J-like"/>
</dbReference>
<proteinExistence type="predicted"/>
<evidence type="ECO:0000313" key="4">
    <source>
        <dbReference type="Proteomes" id="UP000014760"/>
    </source>
</evidence>
<protein>
    <recommendedName>
        <fullName evidence="1">Baseplate protein J-like barrel domain-containing protein</fullName>
    </recommendedName>
</protein>
<keyword evidence="4" id="KW-1185">Reference proteome</keyword>
<reference evidence="2 4" key="2">
    <citation type="journal article" date="2013" name="Nature">
        <title>Insights into bilaterian evolution from three spiralian genomes.</title>
        <authorList>
            <person name="Simakov O."/>
            <person name="Marletaz F."/>
            <person name="Cho S.J."/>
            <person name="Edsinger-Gonzales E."/>
            <person name="Havlak P."/>
            <person name="Hellsten U."/>
            <person name="Kuo D.H."/>
            <person name="Larsson T."/>
            <person name="Lv J."/>
            <person name="Arendt D."/>
            <person name="Savage R."/>
            <person name="Osoegawa K."/>
            <person name="de Jong P."/>
            <person name="Grimwood J."/>
            <person name="Chapman J.A."/>
            <person name="Shapiro H."/>
            <person name="Aerts A."/>
            <person name="Otillar R.P."/>
            <person name="Terry A.Y."/>
            <person name="Boore J.L."/>
            <person name="Grigoriev I.V."/>
            <person name="Lindberg D.R."/>
            <person name="Seaver E.C."/>
            <person name="Weisblat D.A."/>
            <person name="Putnam N.H."/>
            <person name="Rokhsar D.S."/>
        </authorList>
    </citation>
    <scope>NUCLEOTIDE SEQUENCE</scope>
    <source>
        <strain evidence="2 4">I ESC-2004</strain>
    </source>
</reference>
<reference evidence="4" key="1">
    <citation type="submission" date="2012-12" db="EMBL/GenBank/DDBJ databases">
        <authorList>
            <person name="Hellsten U."/>
            <person name="Grimwood J."/>
            <person name="Chapman J.A."/>
            <person name="Shapiro H."/>
            <person name="Aerts A."/>
            <person name="Otillar R.P."/>
            <person name="Terry A.Y."/>
            <person name="Boore J.L."/>
            <person name="Simakov O."/>
            <person name="Marletaz F."/>
            <person name="Cho S.-J."/>
            <person name="Edsinger-Gonzales E."/>
            <person name="Havlak P."/>
            <person name="Kuo D.-H."/>
            <person name="Larsson T."/>
            <person name="Lv J."/>
            <person name="Arendt D."/>
            <person name="Savage R."/>
            <person name="Osoegawa K."/>
            <person name="de Jong P."/>
            <person name="Lindberg D.R."/>
            <person name="Seaver E.C."/>
            <person name="Weisblat D.A."/>
            <person name="Putnam N.H."/>
            <person name="Grigoriev I.V."/>
            <person name="Rokhsar D.S."/>
        </authorList>
    </citation>
    <scope>NUCLEOTIDE SEQUENCE</scope>
    <source>
        <strain evidence="4">I ESC-2004</strain>
    </source>
</reference>
<dbReference type="AlphaFoldDB" id="R7V5Z1"/>
<dbReference type="HOGENOM" id="CLU_058632_0_0_1"/>
<evidence type="ECO:0000313" key="3">
    <source>
        <dbReference type="EnsemblMetazoa" id="CapteP125547"/>
    </source>
</evidence>
<dbReference type="EMBL" id="KB294642">
    <property type="protein sequence ID" value="ELU14278.1"/>
    <property type="molecule type" value="Genomic_DNA"/>
</dbReference>
<organism evidence="2">
    <name type="scientific">Capitella teleta</name>
    <name type="common">Polychaete worm</name>
    <dbReference type="NCBI Taxonomy" id="283909"/>
    <lineage>
        <taxon>Eukaryota</taxon>
        <taxon>Metazoa</taxon>
        <taxon>Spiralia</taxon>
        <taxon>Lophotrochozoa</taxon>
        <taxon>Annelida</taxon>
        <taxon>Polychaeta</taxon>
        <taxon>Sedentaria</taxon>
        <taxon>Scolecida</taxon>
        <taxon>Capitellidae</taxon>
        <taxon>Capitella</taxon>
    </lineage>
</organism>
<dbReference type="Proteomes" id="UP000014760">
    <property type="component" value="Unassembled WGS sequence"/>
</dbReference>
<evidence type="ECO:0000259" key="1">
    <source>
        <dbReference type="Pfam" id="PF04865"/>
    </source>
</evidence>
<dbReference type="Pfam" id="PF04865">
    <property type="entry name" value="Baseplate_J"/>
    <property type="match status" value="1"/>
</dbReference>
<dbReference type="EnsemblMetazoa" id="CapteT125547">
    <property type="protein sequence ID" value="CapteP125547"/>
    <property type="gene ID" value="CapteG125547"/>
</dbReference>
<evidence type="ECO:0000313" key="2">
    <source>
        <dbReference type="EMBL" id="ELU14278.1"/>
    </source>
</evidence>